<organism evidence="3">
    <name type="scientific">Ditylum brightwellii</name>
    <dbReference type="NCBI Taxonomy" id="49249"/>
    <lineage>
        <taxon>Eukaryota</taxon>
        <taxon>Sar</taxon>
        <taxon>Stramenopiles</taxon>
        <taxon>Ochrophyta</taxon>
        <taxon>Bacillariophyta</taxon>
        <taxon>Mediophyceae</taxon>
        <taxon>Lithodesmiophycidae</taxon>
        <taxon>Lithodesmiales</taxon>
        <taxon>Lithodesmiaceae</taxon>
        <taxon>Ditylum</taxon>
    </lineage>
</organism>
<dbReference type="AlphaFoldDB" id="A0A7S4QY62"/>
<feature type="region of interest" description="Disordered" evidence="1">
    <location>
        <begin position="623"/>
        <end position="711"/>
    </location>
</feature>
<feature type="transmembrane region" description="Helical" evidence="2">
    <location>
        <begin position="60"/>
        <end position="79"/>
    </location>
</feature>
<keyword evidence="2" id="KW-1133">Transmembrane helix</keyword>
<keyword evidence="2" id="KW-0812">Transmembrane</keyword>
<feature type="compositionally biased region" description="Basic and acidic residues" evidence="1">
    <location>
        <begin position="694"/>
        <end position="711"/>
    </location>
</feature>
<gene>
    <name evidence="3" type="ORF">DBRI00130_LOCUS9794</name>
</gene>
<keyword evidence="2" id="KW-0472">Membrane</keyword>
<reference evidence="3" key="1">
    <citation type="submission" date="2021-01" db="EMBL/GenBank/DDBJ databases">
        <authorList>
            <person name="Corre E."/>
            <person name="Pelletier E."/>
            <person name="Niang G."/>
            <person name="Scheremetjew M."/>
            <person name="Finn R."/>
            <person name="Kale V."/>
            <person name="Holt S."/>
            <person name="Cochrane G."/>
            <person name="Meng A."/>
            <person name="Brown T."/>
            <person name="Cohen L."/>
        </authorList>
    </citation>
    <scope>NUCLEOTIDE SEQUENCE</scope>
    <source>
        <strain evidence="3">GSO104</strain>
    </source>
</reference>
<sequence>MAWISKRRRAAAAYANLQWRQSYSMDNVALSSSPSSSPPPSLSWGRHLISRKAERNATTLAFGIIVLTTLISTDIGAIYRNLCSVPRPYVTVNQALSLPQHPNVADVNGASHIELCREFVRRNALDAEAQKNEPMFYMQEDMNVCADWSNPHAVLMEVFASSLVGKVGSDLGLVYNHDCRRGLPDHTSGADDNTLPLVLDDWDSTSVQQLLASSLISTNDIENMEDGAVLNLCKGCIAEVDARSAIGQGGINPHSTHQCLLFPGSGSTENSRVVLSTALPSIKKRLRAVAVDWIDKTDPLPHEDETGVIVFLDETSILMHYSIYDKNIPDSATHLQILATASCAHASVTSGNTCIEHGRRVKRFMKLNRPNVYVRYDVVASTAASFARMIMVKTLICPPGTHSCLLPALAKFPNTDAIIAEAASSYSTFSWFGHVTDANALQNDGEDSSLDVLTLEGNDLEMSLEEIGERTVGVVNPLDEDEEESGGGGVEIGDMPTEGAAATPMRAEGTDNDLMVDGGTEPEAKVTAAAAGGRTDTFEGEYPMQAFAGEIPMSGNALPADVFEGQGEYPIRDYSGLPTEGLLLPSGGEKERGQGTNQDGNLVISGGEMSSGQTFQQLKTEGNLRGIGMPTPSSSQVSFAPEDGGDANDNMEGEHSVDDTDYSYGLPQGRGKVVPLEESGGPLPSDMWGRNRRREQEVTHQKEEEGGPLRR</sequence>
<evidence type="ECO:0000313" key="3">
    <source>
        <dbReference type="EMBL" id="CAE4597495.1"/>
    </source>
</evidence>
<evidence type="ECO:0000256" key="1">
    <source>
        <dbReference type="SAM" id="MobiDB-lite"/>
    </source>
</evidence>
<evidence type="ECO:0000256" key="2">
    <source>
        <dbReference type="SAM" id="Phobius"/>
    </source>
</evidence>
<accession>A0A7S4QY62</accession>
<protein>
    <submittedName>
        <fullName evidence="3">Uncharacterized protein</fullName>
    </submittedName>
</protein>
<name>A0A7S4QY62_9STRA</name>
<proteinExistence type="predicted"/>
<dbReference type="EMBL" id="HBNS01012131">
    <property type="protein sequence ID" value="CAE4597495.1"/>
    <property type="molecule type" value="Transcribed_RNA"/>
</dbReference>